<gene>
    <name evidence="2" type="ORF">A5880_001093</name>
    <name evidence="3" type="ORF">A5880_002341</name>
</gene>
<sequence>MKFGKKSCFSGIFLVVISLFLIAGFKSNSILKASEKTTKYSIEVQNQEKFIDETTSLKAKIKVENSNQQSFFLMMEGMETVKAEDFLESLDQDIVDKIKVFQKDTGLLITSKVDQNLELVFPLYFEPRHFGKEVTIKVMSSDEEQELTKVKIKVPKAKKKKAEPELPQLKVDATKNDVTITSYGNEVHANVSDWNQFQVALATPTVTHINILKDINNPDPTASVATSAGMINRSVTIQGVDQIDGSGIPISFAKRQINFGDSGGTRNVKGIELSVVTDPSTLSIKNIEIAGHSSSRNDSSTALIYSKGTESEMWTVKLTDVDTVGNISKRLVYNQNGDVIFDGGTNTLSTSFGTETSYTGTTAGTGFSSWFSLIESKRLTVTNKASIVSHGQNLFYSSVSENSELIVNDQANIDISSQQTPFVLINAANSKIEFTGDKTVGNFSSATRKYEHYGGAMVIEGDNARINVDEKAHLKFHATNRPTILMQSRFGIFNIDNESILDVVQDTDTVNSMGAAIRFRYVGQMTFNIRNKSKLFVEKKDGDERSAAVRMYGDNNVINVDSGSEFEVNNNGTGPAIQYESGSNAEFNLNGKYSTVDIFTTKYSASTSTGNGTAAMAGRAITADNNVTVTAGKDTIFKVKGNTRGPAFRTNTGSGTKTFFEFENMLYYDFKNIGGGTLFFNGGSNSILKSVYSDLSIWPLGDEASFERNPQKAWTLVNLAMSGARGVFDTNITTPFSMDKLQPTLPGPYIMEKEVSDYLNANSNQSISKMGRLSGNNASPIVDELRRPTNADKHIIGHVGIPEGLDGNRDAWTDEVTVEVEVTPKDSSKAPYKLTGKTYGADETNLNGISIYGESPRAGMFKIPNKVNGQIEFLNIGDSVKVIRAWRGGAGDDPNKIHEGNPNDDNADQWVQTAEVTIDVTPPTQTKVSTTLTNATKQLSGTSDEDGAKVFVKVNGTEWLKDANDVLLSTTVTNGEWSLDLPRYLTKEDKVDIYLKDNTTITPLPAYTLPGTYTQEPDGVFGNINVDVDGYDAYLGYHDALKEGTKDERLNSAKRLIVKDVLPDQPSLTKTVVSSGGTTTTVGDILTYTITAGNNKGDSFDTTWKDVEITDIIPEGLVFDPANHGITVNGTPLTDTSKFGYNSETKTLWVKVGDLLSGTGKTPKSVKVTFNAKVDVSAVGKQIFNTAKAAGTTPRETPFVPGINPNPVYEVKDISVKDSGTHTILGALVLKSAPESIDFGKFASNKNNNEIRVDEPTLNGDDLVISDTRNPTKEWELYVRMKEPFKNTDAPTDPAYNLPDAIVYRRGNKETPITGISTQVLSNNNSNQGQVEYNVSAGWTKDGDGIKLRLPAGSVNKLGKYKGVLEFKIQDAK</sequence>
<dbReference type="Gene3D" id="2.60.40.740">
    <property type="match status" value="1"/>
</dbReference>
<evidence type="ECO:0000313" key="4">
    <source>
        <dbReference type="Proteomes" id="UP000195139"/>
    </source>
</evidence>
<dbReference type="EMBL" id="NGLE02000001">
    <property type="protein sequence ID" value="MEI5993546.1"/>
    <property type="molecule type" value="Genomic_DNA"/>
</dbReference>
<dbReference type="InterPro" id="IPR026466">
    <property type="entry name" value="Fim_isopep_form_D2_dom"/>
</dbReference>
<protein>
    <recommendedName>
        <fullName evidence="5">DUF11 domain-containing protein</fullName>
    </recommendedName>
</protein>
<evidence type="ECO:0000313" key="2">
    <source>
        <dbReference type="EMBL" id="MEI5993546.1"/>
    </source>
</evidence>
<feature type="transmembrane region" description="Helical" evidence="1">
    <location>
        <begin position="7"/>
        <end position="25"/>
    </location>
</feature>
<dbReference type="STRING" id="1834181.A5880_002341"/>
<dbReference type="InterPro" id="IPR046776">
    <property type="entry name" value="Pectate_lyase_5"/>
</dbReference>
<keyword evidence="1" id="KW-0812">Transmembrane</keyword>
<keyword evidence="4" id="KW-1185">Reference proteome</keyword>
<evidence type="ECO:0000256" key="1">
    <source>
        <dbReference type="SAM" id="Phobius"/>
    </source>
</evidence>
<keyword evidence="1" id="KW-0472">Membrane</keyword>
<dbReference type="NCBIfam" id="TIGR04226">
    <property type="entry name" value="RrgB_K2N_iso_D2"/>
    <property type="match status" value="1"/>
</dbReference>
<organism evidence="3">
    <name type="scientific">Candidatus Enterococcus mansonii</name>
    <dbReference type="NCBI Taxonomy" id="1834181"/>
    <lineage>
        <taxon>Bacteria</taxon>
        <taxon>Bacillati</taxon>
        <taxon>Bacillota</taxon>
        <taxon>Bacilli</taxon>
        <taxon>Lactobacillales</taxon>
        <taxon>Enterococcaceae</taxon>
        <taxon>Enterococcus</taxon>
    </lineage>
</organism>
<accession>A0A242CCZ0</accession>
<evidence type="ECO:0008006" key="5">
    <source>
        <dbReference type="Google" id="ProtNLM"/>
    </source>
</evidence>
<name>A0A242CCZ0_9ENTE</name>
<comment type="caution">
    <text evidence="3">The sequence shown here is derived from an EMBL/GenBank/DDBJ whole genome shotgun (WGS) entry which is preliminary data.</text>
</comment>
<dbReference type="RefSeq" id="WP_336577001.1">
    <property type="nucleotide sequence ID" value="NZ_NGLE02000001.1"/>
</dbReference>
<reference evidence="2 4" key="2">
    <citation type="submission" date="2018-07" db="EMBL/GenBank/DDBJ databases">
        <title>The Genome Sequence of Enterococcus sp. DIV0659b.</title>
        <authorList>
            <consortium name="The Broad Institute Genomics Platform"/>
            <consortium name="The Broad Institute Genomic Center for Infectious Diseases"/>
            <person name="Earl A."/>
            <person name="Manson A."/>
            <person name="Schwartman J."/>
            <person name="Gilmore M."/>
            <person name="Abouelleil A."/>
            <person name="Cao P."/>
            <person name="Chapman S."/>
            <person name="Cusick C."/>
            <person name="Shea T."/>
            <person name="Young S."/>
            <person name="Neafsey D."/>
            <person name="Nusbaum C."/>
            <person name="Birren B."/>
        </authorList>
    </citation>
    <scope>NUCLEOTIDE SEQUENCE [LARGE SCALE GENOMIC DNA]</scope>
    <source>
        <strain evidence="2 4">4G2_DIV0659</strain>
    </source>
</reference>
<dbReference type="EMBL" id="NGLE01000003">
    <property type="protein sequence ID" value="OTO08071.1"/>
    <property type="molecule type" value="Genomic_DNA"/>
</dbReference>
<proteinExistence type="predicted"/>
<reference evidence="3" key="1">
    <citation type="submission" date="2017-05" db="EMBL/GenBank/DDBJ databases">
        <title>The Genome Sequence of Enterococcus sp. 4G2_DIV0659.</title>
        <authorList>
            <consortium name="The Broad Institute Genomics Platform"/>
            <consortium name="The Broad Institute Genomic Center for Infectious Diseases"/>
            <person name="Earl A."/>
            <person name="Manson A."/>
            <person name="Schwartman J."/>
            <person name="Gilmore M."/>
            <person name="Abouelleil A."/>
            <person name="Cao P."/>
            <person name="Chapman S."/>
            <person name="Cusick C."/>
            <person name="Shea T."/>
            <person name="Young S."/>
            <person name="Neafsey D."/>
            <person name="Nusbaum C."/>
            <person name="Birren B."/>
        </authorList>
    </citation>
    <scope>NUCLEOTIDE SEQUENCE [LARGE SCALE GENOMIC DNA]</scope>
    <source>
        <strain evidence="3">4G2_DIV0659</strain>
    </source>
</reference>
<evidence type="ECO:0000313" key="3">
    <source>
        <dbReference type="EMBL" id="OTO08071.1"/>
    </source>
</evidence>
<keyword evidence="1" id="KW-1133">Transmembrane helix</keyword>
<dbReference type="Proteomes" id="UP000195139">
    <property type="component" value="Unassembled WGS sequence"/>
</dbReference>
<dbReference type="Pfam" id="PF20585">
    <property type="entry name" value="Pectate_lyase_5"/>
    <property type="match status" value="1"/>
</dbReference>
<dbReference type="InterPro" id="IPR047589">
    <property type="entry name" value="DUF11_rpt"/>
</dbReference>
<dbReference type="NCBIfam" id="TIGR01451">
    <property type="entry name" value="B_ant_repeat"/>
    <property type="match status" value="1"/>
</dbReference>